<organism evidence="2 3">
    <name type="scientific">Penicillium solitum</name>
    <dbReference type="NCBI Taxonomy" id="60172"/>
    <lineage>
        <taxon>Eukaryota</taxon>
        <taxon>Fungi</taxon>
        <taxon>Dikarya</taxon>
        <taxon>Ascomycota</taxon>
        <taxon>Pezizomycotina</taxon>
        <taxon>Eurotiomycetes</taxon>
        <taxon>Eurotiomycetidae</taxon>
        <taxon>Eurotiales</taxon>
        <taxon>Aspergillaceae</taxon>
        <taxon>Penicillium</taxon>
    </lineage>
</organism>
<dbReference type="EMBL" id="MDYO01000003">
    <property type="protein sequence ID" value="OQE02122.1"/>
    <property type="molecule type" value="Genomic_DNA"/>
</dbReference>
<protein>
    <submittedName>
        <fullName evidence="2">Uncharacterized protein</fullName>
    </submittedName>
</protein>
<evidence type="ECO:0000256" key="1">
    <source>
        <dbReference type="SAM" id="MobiDB-lite"/>
    </source>
</evidence>
<dbReference type="Proteomes" id="UP000191612">
    <property type="component" value="Unassembled WGS sequence"/>
</dbReference>
<dbReference type="AlphaFoldDB" id="A0A1V6RJW7"/>
<name>A0A1V6RJW7_9EURO</name>
<proteinExistence type="predicted"/>
<gene>
    <name evidence="2" type="ORF">PENSOL_c003G00298</name>
</gene>
<reference evidence="3" key="1">
    <citation type="journal article" date="2017" name="Nat. Microbiol.">
        <title>Global analysis of biosynthetic gene clusters reveals vast potential of secondary metabolite production in Penicillium species.</title>
        <authorList>
            <person name="Nielsen J.C."/>
            <person name="Grijseels S."/>
            <person name="Prigent S."/>
            <person name="Ji B."/>
            <person name="Dainat J."/>
            <person name="Nielsen K.F."/>
            <person name="Frisvad J.C."/>
            <person name="Workman M."/>
            <person name="Nielsen J."/>
        </authorList>
    </citation>
    <scope>NUCLEOTIDE SEQUENCE [LARGE SCALE GENOMIC DNA]</scope>
    <source>
        <strain evidence="3">IBT 29525</strain>
    </source>
</reference>
<sequence length="30" mass="3071">MSKTINAVDGKGPANAMTIEQIKKPTPATG</sequence>
<accession>A0A1V6RJW7</accession>
<evidence type="ECO:0000313" key="3">
    <source>
        <dbReference type="Proteomes" id="UP000191612"/>
    </source>
</evidence>
<evidence type="ECO:0000313" key="2">
    <source>
        <dbReference type="EMBL" id="OQE02122.1"/>
    </source>
</evidence>
<keyword evidence="3" id="KW-1185">Reference proteome</keyword>
<feature type="region of interest" description="Disordered" evidence="1">
    <location>
        <begin position="1"/>
        <end position="30"/>
    </location>
</feature>
<comment type="caution">
    <text evidence="2">The sequence shown here is derived from an EMBL/GenBank/DDBJ whole genome shotgun (WGS) entry which is preliminary data.</text>
</comment>